<keyword evidence="3" id="KW-0805">Transcription regulation</keyword>
<evidence type="ECO:0000313" key="9">
    <source>
        <dbReference type="Proteomes" id="UP000886885"/>
    </source>
</evidence>
<dbReference type="InterPro" id="IPR011598">
    <property type="entry name" value="bHLH_dom"/>
</dbReference>
<organism evidence="8 9">
    <name type="scientific">Populus tomentosa</name>
    <name type="common">Chinese white poplar</name>
    <dbReference type="NCBI Taxonomy" id="118781"/>
    <lineage>
        <taxon>Eukaryota</taxon>
        <taxon>Viridiplantae</taxon>
        <taxon>Streptophyta</taxon>
        <taxon>Embryophyta</taxon>
        <taxon>Tracheophyta</taxon>
        <taxon>Spermatophyta</taxon>
        <taxon>Magnoliopsida</taxon>
        <taxon>eudicotyledons</taxon>
        <taxon>Gunneridae</taxon>
        <taxon>Pentapetalae</taxon>
        <taxon>rosids</taxon>
        <taxon>fabids</taxon>
        <taxon>Malpighiales</taxon>
        <taxon>Salicaceae</taxon>
        <taxon>Saliceae</taxon>
        <taxon>Populus</taxon>
    </lineage>
</organism>
<dbReference type="InterPro" id="IPR044293">
    <property type="entry name" value="PRE"/>
</dbReference>
<comment type="subcellular location">
    <subcellularLocation>
        <location evidence="1">Nucleus</location>
    </subcellularLocation>
</comment>
<evidence type="ECO:0000256" key="2">
    <source>
        <dbReference type="ARBA" id="ARBA00022604"/>
    </source>
</evidence>
<dbReference type="FunFam" id="4.10.280.10:FF:000082">
    <property type="entry name" value="Transcription factor ILI6"/>
    <property type="match status" value="1"/>
</dbReference>
<evidence type="ECO:0000256" key="3">
    <source>
        <dbReference type="ARBA" id="ARBA00023015"/>
    </source>
</evidence>
<dbReference type="GO" id="GO:0005634">
    <property type="term" value="C:nucleus"/>
    <property type="evidence" value="ECO:0007669"/>
    <property type="project" value="UniProtKB-SubCell"/>
</dbReference>
<dbReference type="CDD" id="cd11442">
    <property type="entry name" value="bHLH_AtPRE_like"/>
    <property type="match status" value="1"/>
</dbReference>
<dbReference type="GO" id="GO:0040008">
    <property type="term" value="P:regulation of growth"/>
    <property type="evidence" value="ECO:0007669"/>
    <property type="project" value="InterPro"/>
</dbReference>
<dbReference type="GO" id="GO:0006355">
    <property type="term" value="P:regulation of DNA-templated transcription"/>
    <property type="evidence" value="ECO:0007669"/>
    <property type="project" value="InterPro"/>
</dbReference>
<keyword evidence="6" id="KW-0472">Membrane</keyword>
<feature type="transmembrane region" description="Helical" evidence="6">
    <location>
        <begin position="87"/>
        <end position="110"/>
    </location>
</feature>
<dbReference type="EMBL" id="JAAWWB010000023">
    <property type="protein sequence ID" value="KAG6753985.1"/>
    <property type="molecule type" value="Genomic_DNA"/>
</dbReference>
<keyword evidence="2" id="KW-0341">Growth regulation</keyword>
<dbReference type="PANTHER" id="PTHR46446">
    <property type="entry name" value="TRANSCRIPTION FACTOR PRE"/>
    <property type="match status" value="1"/>
</dbReference>
<evidence type="ECO:0000256" key="1">
    <source>
        <dbReference type="ARBA" id="ARBA00004123"/>
    </source>
</evidence>
<evidence type="ECO:0000259" key="7">
    <source>
        <dbReference type="PROSITE" id="PS50888"/>
    </source>
</evidence>
<keyword evidence="5" id="KW-0539">Nucleus</keyword>
<dbReference type="GO" id="GO:0046983">
    <property type="term" value="F:protein dimerization activity"/>
    <property type="evidence" value="ECO:0007669"/>
    <property type="project" value="InterPro"/>
</dbReference>
<proteinExistence type="predicted"/>
<keyword evidence="4" id="KW-0804">Transcription</keyword>
<name>A0A8X7YZJ2_POPTO</name>
<feature type="domain" description="BHLH" evidence="7">
    <location>
        <begin position="269"/>
        <end position="323"/>
    </location>
</feature>
<keyword evidence="6" id="KW-0812">Transmembrane</keyword>
<dbReference type="Pfam" id="PF23174">
    <property type="entry name" value="bHLH_ILI"/>
    <property type="match status" value="1"/>
</dbReference>
<evidence type="ECO:0000256" key="6">
    <source>
        <dbReference type="SAM" id="Phobius"/>
    </source>
</evidence>
<accession>A0A8X7YZJ2</accession>
<keyword evidence="9" id="KW-1185">Reference proteome</keyword>
<dbReference type="Proteomes" id="UP000886885">
    <property type="component" value="Chromosome 12A"/>
</dbReference>
<dbReference type="AlphaFoldDB" id="A0A8X7YZJ2"/>
<evidence type="ECO:0000256" key="5">
    <source>
        <dbReference type="ARBA" id="ARBA00023242"/>
    </source>
</evidence>
<evidence type="ECO:0000256" key="4">
    <source>
        <dbReference type="ARBA" id="ARBA00023163"/>
    </source>
</evidence>
<dbReference type="PANTHER" id="PTHR46446:SF3">
    <property type="entry name" value="TRANSCRIPTION FACTOR PRE3"/>
    <property type="match status" value="1"/>
</dbReference>
<gene>
    <name evidence="8" type="ORF">POTOM_041993</name>
</gene>
<protein>
    <recommendedName>
        <fullName evidence="7">BHLH domain-containing protein</fullName>
    </recommendedName>
</protein>
<dbReference type="PROSITE" id="PS50888">
    <property type="entry name" value="BHLH"/>
    <property type="match status" value="1"/>
</dbReference>
<evidence type="ECO:0000313" key="8">
    <source>
        <dbReference type="EMBL" id="KAG6753985.1"/>
    </source>
</evidence>
<reference evidence="8" key="1">
    <citation type="journal article" date="2020" name="bioRxiv">
        <title>Hybrid origin of Populus tomentosa Carr. identified through genome sequencing and phylogenomic analysis.</title>
        <authorList>
            <person name="An X."/>
            <person name="Gao K."/>
            <person name="Chen Z."/>
            <person name="Li J."/>
            <person name="Yang X."/>
            <person name="Yang X."/>
            <person name="Zhou J."/>
            <person name="Guo T."/>
            <person name="Zhao T."/>
            <person name="Huang S."/>
            <person name="Miao D."/>
            <person name="Khan W.U."/>
            <person name="Rao P."/>
            <person name="Ye M."/>
            <person name="Lei B."/>
            <person name="Liao W."/>
            <person name="Wang J."/>
            <person name="Ji L."/>
            <person name="Li Y."/>
            <person name="Guo B."/>
            <person name="Mustafa N.S."/>
            <person name="Li S."/>
            <person name="Yun Q."/>
            <person name="Keller S.R."/>
            <person name="Mao J."/>
            <person name="Zhang R."/>
            <person name="Strauss S.H."/>
        </authorList>
    </citation>
    <scope>NUCLEOTIDE SEQUENCE</scope>
    <source>
        <strain evidence="8">GM15</strain>
        <tissue evidence="8">Leaf</tissue>
    </source>
</reference>
<comment type="caution">
    <text evidence="8">The sequence shown here is derived from an EMBL/GenBank/DDBJ whole genome shotgun (WGS) entry which is preliminary data.</text>
</comment>
<sequence>MEGETCVVWLLGRGFGFVEVVRQFCFCVCRGRMDMLCLGEGERPRLRGEGAEDNADFLWEKMEENLLRGKQNGGVGLCFWLRRRGEYGWGCIVADCCVCAVVAIVLIAAAGGRMDGGLALCDCWVEDLGLWGLEARWRSWSLFLAEEKGRVWLGLYGGQLLCLVREKNGKKDGRGDAVAVREEEDGEPPKRVRLRLGKEGKSVEREARWRSWSLFLAEEKGRVWLGLYGGQLLCLVREKNGKKDGRGDAVAVREEEDVNINFKNMSSRRSRSRQSSSSRISDDQILDLVTKLQQLLPEIRNRRSDKVSAAKILQETCNYIKSLHREVGDLSERLSELLETTDTAQAAIIRNLLMQ</sequence>
<keyword evidence="6" id="KW-1133">Transmembrane helix</keyword>